<feature type="transmembrane region" description="Helical" evidence="1">
    <location>
        <begin position="210"/>
        <end position="230"/>
    </location>
</feature>
<evidence type="ECO:0000256" key="1">
    <source>
        <dbReference type="SAM" id="Phobius"/>
    </source>
</evidence>
<accession>A0ABU2F0H9</accession>
<feature type="transmembrane region" description="Helical" evidence="1">
    <location>
        <begin position="44"/>
        <end position="63"/>
    </location>
</feature>
<keyword evidence="3" id="KW-1185">Reference proteome</keyword>
<sequence>MTPRRHNSRGRRANQQAMAVLDELRSHLQRVAPATSGRLTASEFLLSGAAAGLFGWGGTQAIAWSDRAVGALLATALWVVLIGGFIGLTVLHAPDSVRFSDAMLAWGTVNTTAMALTVGGLLGVVPGQLAFWHAWVASTTVGYCWTGGVLEGAGQPARGRGYLGAGVVGLGLLTVGAVAYPLVTPAGYLALAALHALPMVLDVRTALPAVHRTGVVGVAVAAVLVAGVIVA</sequence>
<protein>
    <recommendedName>
        <fullName evidence="4">Yip1 domain-containing protein</fullName>
    </recommendedName>
</protein>
<reference evidence="2 3" key="1">
    <citation type="submission" date="2022-06" db="EMBL/GenBank/DDBJ databases">
        <title>Haloarcula sp. a new haloarchaeum isolate from saline soil.</title>
        <authorList>
            <person name="Strakova D."/>
            <person name="Galisteo C."/>
            <person name="Sanchez-Porro C."/>
            <person name="Ventosa A."/>
        </authorList>
    </citation>
    <scope>NUCLEOTIDE SEQUENCE [LARGE SCALE GENOMIC DNA]</scope>
    <source>
        <strain evidence="2 3">JCM 15760</strain>
    </source>
</reference>
<evidence type="ECO:0000313" key="3">
    <source>
        <dbReference type="Proteomes" id="UP001248536"/>
    </source>
</evidence>
<dbReference type="EMBL" id="JAMQCP010000002">
    <property type="protein sequence ID" value="MDS0254059.1"/>
    <property type="molecule type" value="Genomic_DNA"/>
</dbReference>
<evidence type="ECO:0008006" key="4">
    <source>
        <dbReference type="Google" id="ProtNLM"/>
    </source>
</evidence>
<proteinExistence type="predicted"/>
<feature type="transmembrane region" description="Helical" evidence="1">
    <location>
        <begin position="130"/>
        <end position="150"/>
    </location>
</feature>
<organism evidence="2 3">
    <name type="scientific">Haloarcula argentinensis</name>
    <dbReference type="NCBI Taxonomy" id="43776"/>
    <lineage>
        <taxon>Archaea</taxon>
        <taxon>Methanobacteriati</taxon>
        <taxon>Methanobacteriota</taxon>
        <taxon>Stenosarchaea group</taxon>
        <taxon>Halobacteria</taxon>
        <taxon>Halobacteriales</taxon>
        <taxon>Haloarculaceae</taxon>
        <taxon>Haloarcula</taxon>
    </lineage>
</organism>
<feature type="transmembrane region" description="Helical" evidence="1">
    <location>
        <begin position="162"/>
        <end position="180"/>
    </location>
</feature>
<feature type="transmembrane region" description="Helical" evidence="1">
    <location>
        <begin position="69"/>
        <end position="91"/>
    </location>
</feature>
<comment type="caution">
    <text evidence="2">The sequence shown here is derived from an EMBL/GenBank/DDBJ whole genome shotgun (WGS) entry which is preliminary data.</text>
</comment>
<dbReference type="Proteomes" id="UP001248536">
    <property type="component" value="Unassembled WGS sequence"/>
</dbReference>
<name>A0ABU2F0H9_HALAR</name>
<keyword evidence="1" id="KW-0812">Transmembrane</keyword>
<evidence type="ECO:0000313" key="2">
    <source>
        <dbReference type="EMBL" id="MDS0254059.1"/>
    </source>
</evidence>
<keyword evidence="1" id="KW-1133">Transmembrane helix</keyword>
<keyword evidence="1" id="KW-0472">Membrane</keyword>
<gene>
    <name evidence="2" type="ORF">NC662_10105</name>
</gene>
<feature type="transmembrane region" description="Helical" evidence="1">
    <location>
        <begin position="103"/>
        <end position="124"/>
    </location>
</feature>